<dbReference type="Pfam" id="PF11957">
    <property type="entry name" value="efThoc1"/>
    <property type="match status" value="1"/>
</dbReference>
<name>A0AAV2HSZ4_LYMST</name>
<accession>A0AAV2HSZ4</accession>
<dbReference type="GO" id="GO:0007165">
    <property type="term" value="P:signal transduction"/>
    <property type="evidence" value="ECO:0007669"/>
    <property type="project" value="InterPro"/>
</dbReference>
<sequence>MAAIITLEFDKGRSVFKSVLEKSLVASDIESLLSFVEAYQDEIFLEKRTVLDQVFRDILCKMISDVSKTSLLKTVITFAIQAVKQDMCSPSTPFLMMADIFDMLTIKRCEDIFDLVEDKVTVWKSEPFYESGKNYLLRMCNDLIRRLSKSQNTVFCGRIQLFLSRLFPLSEKSALNLASQFNLDNVTIYAKHEKSTCLTNFQAEVMEVDDAGDQSSSIPIDYHLYRKFWALQDFFRRPTQCYDKSLWEFFSQNASDVMSIFASYKLDDVSSTRKKVPTTQQSHQHVQNFFAKYLTSEKLLNLQLSDSNFRRYVLVQFLIIFQYLRATVKFKTQVQSLTDEQSEWIKESQEKVSKLLCETPPHGEQFCNSVKHILEREEHWNNWKNESCPNFIKEKQRDQSKAKTKPKRKRIGDDLLASNGKSLKLGNSELTRLWNLNSDNMEAAKAESRVFLPKLDDFFANAIEQADPEAMVEEQYNHERVMRHFRDINQQNFQWKAYRLLARSSPHFFVHTNTPGLPINVHLKDIVDKMAKEINPHHQMVEPKPEMGVADEEDDIKDNNEEHEEDDMRNEQDEVNPQLQLTNDQICLLADQIGTQWISLGEKLGLPPDDLTYFKDSFDGTAESALNMITVWQEEDPERDSIGLIREALNGLKLSRILETLNVS</sequence>
<dbReference type="InterPro" id="IPR000488">
    <property type="entry name" value="Death_dom"/>
</dbReference>
<organism evidence="3 4">
    <name type="scientific">Lymnaea stagnalis</name>
    <name type="common">Great pond snail</name>
    <name type="synonym">Helix stagnalis</name>
    <dbReference type="NCBI Taxonomy" id="6523"/>
    <lineage>
        <taxon>Eukaryota</taxon>
        <taxon>Metazoa</taxon>
        <taxon>Spiralia</taxon>
        <taxon>Lophotrochozoa</taxon>
        <taxon>Mollusca</taxon>
        <taxon>Gastropoda</taxon>
        <taxon>Heterobranchia</taxon>
        <taxon>Euthyneura</taxon>
        <taxon>Panpulmonata</taxon>
        <taxon>Hygrophila</taxon>
        <taxon>Lymnaeoidea</taxon>
        <taxon>Lymnaeidae</taxon>
        <taxon>Lymnaea</taxon>
    </lineage>
</organism>
<proteinExistence type="predicted"/>
<dbReference type="PROSITE" id="PS50017">
    <property type="entry name" value="DEATH_DOMAIN"/>
    <property type="match status" value="1"/>
</dbReference>
<comment type="caution">
    <text evidence="3">The sequence shown here is derived from an EMBL/GenBank/DDBJ whole genome shotgun (WGS) entry which is preliminary data.</text>
</comment>
<evidence type="ECO:0000313" key="4">
    <source>
        <dbReference type="Proteomes" id="UP001497497"/>
    </source>
</evidence>
<dbReference type="Proteomes" id="UP001497497">
    <property type="component" value="Unassembled WGS sequence"/>
</dbReference>
<dbReference type="InterPro" id="IPR021861">
    <property type="entry name" value="THO_THOC1"/>
</dbReference>
<feature type="domain" description="Death" evidence="2">
    <location>
        <begin position="589"/>
        <end position="664"/>
    </location>
</feature>
<reference evidence="3 4" key="1">
    <citation type="submission" date="2024-04" db="EMBL/GenBank/DDBJ databases">
        <authorList>
            <consortium name="Genoscope - CEA"/>
            <person name="William W."/>
        </authorList>
    </citation>
    <scope>NUCLEOTIDE SEQUENCE [LARGE SCALE GENOMIC DNA]</scope>
</reference>
<protein>
    <recommendedName>
        <fullName evidence="2">Death domain-containing protein</fullName>
    </recommendedName>
</protein>
<gene>
    <name evidence="3" type="ORF">GSLYS_00009939001</name>
</gene>
<keyword evidence="4" id="KW-1185">Reference proteome</keyword>
<dbReference type="AlphaFoldDB" id="A0AAV2HSZ4"/>
<dbReference type="InterPro" id="IPR011029">
    <property type="entry name" value="DEATH-like_dom_sf"/>
</dbReference>
<dbReference type="GO" id="GO:0006406">
    <property type="term" value="P:mRNA export from nucleus"/>
    <property type="evidence" value="ECO:0007669"/>
    <property type="project" value="TreeGrafter"/>
</dbReference>
<dbReference type="CDD" id="cd01670">
    <property type="entry name" value="Death"/>
    <property type="match status" value="1"/>
</dbReference>
<dbReference type="EMBL" id="CAXITT010000218">
    <property type="protein sequence ID" value="CAL1536026.1"/>
    <property type="molecule type" value="Genomic_DNA"/>
</dbReference>
<dbReference type="SUPFAM" id="SSF47986">
    <property type="entry name" value="DEATH domain"/>
    <property type="match status" value="1"/>
</dbReference>
<dbReference type="PANTHER" id="PTHR13265">
    <property type="entry name" value="THO COMPLEX SUBUNIT 1"/>
    <property type="match status" value="1"/>
</dbReference>
<feature type="region of interest" description="Disordered" evidence="1">
    <location>
        <begin position="394"/>
        <end position="413"/>
    </location>
</feature>
<evidence type="ECO:0000256" key="1">
    <source>
        <dbReference type="SAM" id="MobiDB-lite"/>
    </source>
</evidence>
<dbReference type="PANTHER" id="PTHR13265:SF0">
    <property type="entry name" value="HPR1"/>
    <property type="match status" value="1"/>
</dbReference>
<dbReference type="GO" id="GO:0000445">
    <property type="term" value="C:THO complex part of transcription export complex"/>
    <property type="evidence" value="ECO:0007669"/>
    <property type="project" value="TreeGrafter"/>
</dbReference>
<evidence type="ECO:0000259" key="2">
    <source>
        <dbReference type="PROSITE" id="PS50017"/>
    </source>
</evidence>
<dbReference type="Pfam" id="PF00531">
    <property type="entry name" value="Death"/>
    <property type="match status" value="1"/>
</dbReference>
<dbReference type="Gene3D" id="1.10.533.10">
    <property type="entry name" value="Death Domain, Fas"/>
    <property type="match status" value="1"/>
</dbReference>
<evidence type="ECO:0000313" key="3">
    <source>
        <dbReference type="EMBL" id="CAL1536026.1"/>
    </source>
</evidence>